<organism evidence="5 6">
    <name type="scientific">Pseudodesulfovibrio alkaliphilus</name>
    <dbReference type="NCBI Taxonomy" id="2661613"/>
    <lineage>
        <taxon>Bacteria</taxon>
        <taxon>Pseudomonadati</taxon>
        <taxon>Thermodesulfobacteriota</taxon>
        <taxon>Desulfovibrionia</taxon>
        <taxon>Desulfovibrionales</taxon>
        <taxon>Desulfovibrionaceae</taxon>
    </lineage>
</organism>
<keyword evidence="6" id="KW-1185">Reference proteome</keyword>
<reference evidence="5 6" key="1">
    <citation type="submission" date="2019-11" db="EMBL/GenBank/DDBJ databases">
        <title>Pseudodesulfovibrio alkaliphilus, sp. nov., an alkaliphilic sulfate-reducing bacteria from mud volcano of Taman peninsula, Russia.</title>
        <authorList>
            <person name="Frolova A."/>
            <person name="Merkel A.Y."/>
            <person name="Slobodkin A.I."/>
        </authorList>
    </citation>
    <scope>NUCLEOTIDE SEQUENCE [LARGE SCALE GENOMIC DNA]</scope>
    <source>
        <strain evidence="5 6">F-1</strain>
    </source>
</reference>
<dbReference type="PANTHER" id="PTHR43384">
    <property type="entry name" value="SEPTUM SITE-DETERMINING PROTEIN MIND HOMOLOG, CHLOROPLASTIC-RELATED"/>
    <property type="match status" value="1"/>
</dbReference>
<evidence type="ECO:0000256" key="1">
    <source>
        <dbReference type="ARBA" id="ARBA00022741"/>
    </source>
</evidence>
<dbReference type="InterPro" id="IPR011006">
    <property type="entry name" value="CheY-like_superfamily"/>
</dbReference>
<dbReference type="Gene3D" id="3.40.50.300">
    <property type="entry name" value="P-loop containing nucleotide triphosphate hydrolases"/>
    <property type="match status" value="1"/>
</dbReference>
<dbReference type="GO" id="GO:0009898">
    <property type="term" value="C:cytoplasmic side of plasma membrane"/>
    <property type="evidence" value="ECO:0007669"/>
    <property type="project" value="TreeGrafter"/>
</dbReference>
<comment type="caution">
    <text evidence="5">The sequence shown here is derived from an EMBL/GenBank/DDBJ whole genome shotgun (WGS) entry which is preliminary data.</text>
</comment>
<dbReference type="InterPro" id="IPR027417">
    <property type="entry name" value="P-loop_NTPase"/>
</dbReference>
<evidence type="ECO:0000256" key="2">
    <source>
        <dbReference type="ARBA" id="ARBA00022840"/>
    </source>
</evidence>
<dbReference type="SUPFAM" id="SSF52540">
    <property type="entry name" value="P-loop containing nucleoside triphosphate hydrolases"/>
    <property type="match status" value="1"/>
</dbReference>
<dbReference type="GO" id="GO:0016887">
    <property type="term" value="F:ATP hydrolysis activity"/>
    <property type="evidence" value="ECO:0007669"/>
    <property type="project" value="TreeGrafter"/>
</dbReference>
<gene>
    <name evidence="5" type="ORF">GKC30_12895</name>
</gene>
<protein>
    <recommendedName>
        <fullName evidence="4">Response regulatory domain-containing protein</fullName>
    </recommendedName>
</protein>
<dbReference type="GO" id="GO:0005524">
    <property type="term" value="F:ATP binding"/>
    <property type="evidence" value="ECO:0007669"/>
    <property type="project" value="UniProtKB-KW"/>
</dbReference>
<dbReference type="InterPro" id="IPR050625">
    <property type="entry name" value="ParA/MinD_ATPase"/>
</dbReference>
<name>A0A7K1KR19_9BACT</name>
<feature type="domain" description="Response regulatory" evidence="4">
    <location>
        <begin position="14"/>
        <end position="131"/>
    </location>
</feature>
<dbReference type="EMBL" id="WODC01000009">
    <property type="protein sequence ID" value="MUM78534.1"/>
    <property type="molecule type" value="Genomic_DNA"/>
</dbReference>
<dbReference type="GO" id="GO:0051782">
    <property type="term" value="P:negative regulation of cell division"/>
    <property type="evidence" value="ECO:0007669"/>
    <property type="project" value="TreeGrafter"/>
</dbReference>
<keyword evidence="3" id="KW-0597">Phosphoprotein</keyword>
<dbReference type="PANTHER" id="PTHR43384:SF6">
    <property type="entry name" value="SEPTUM SITE-DETERMINING PROTEIN MIND HOMOLOG, CHLOROPLASTIC"/>
    <property type="match status" value="1"/>
</dbReference>
<evidence type="ECO:0000256" key="3">
    <source>
        <dbReference type="PROSITE-ProRule" id="PRU00169"/>
    </source>
</evidence>
<evidence type="ECO:0000259" key="4">
    <source>
        <dbReference type="PROSITE" id="PS50110"/>
    </source>
</evidence>
<keyword evidence="2" id="KW-0067">ATP-binding</keyword>
<dbReference type="AlphaFoldDB" id="A0A7K1KR19"/>
<dbReference type="GO" id="GO:0000160">
    <property type="term" value="P:phosphorelay signal transduction system"/>
    <property type="evidence" value="ECO:0007669"/>
    <property type="project" value="InterPro"/>
</dbReference>
<accession>A0A7K1KR19</accession>
<dbReference type="Proteomes" id="UP000461162">
    <property type="component" value="Unassembled WGS sequence"/>
</dbReference>
<dbReference type="PROSITE" id="PS50110">
    <property type="entry name" value="RESPONSE_REGULATORY"/>
    <property type="match status" value="1"/>
</dbReference>
<evidence type="ECO:0000313" key="6">
    <source>
        <dbReference type="Proteomes" id="UP000461162"/>
    </source>
</evidence>
<dbReference type="SUPFAM" id="SSF52172">
    <property type="entry name" value="CheY-like"/>
    <property type="match status" value="1"/>
</dbReference>
<dbReference type="RefSeq" id="WP_155935360.1">
    <property type="nucleotide sequence ID" value="NZ_WODC01000009.1"/>
</dbReference>
<evidence type="ECO:0000313" key="5">
    <source>
        <dbReference type="EMBL" id="MUM78534.1"/>
    </source>
</evidence>
<sequence>MSSAADIAENNAGEAVAVFCRPEDAPSLEDAFNRLGRLTATIKPGGPREALAWCTQTTPPGILIVDISEEAHPTRSLAELGAVVGPGCRIIALGDKQDVNLYRKLLQLGVFDYLVTPLQLVQLSETLTRANESIWLVQPQPGCVRAGQTVAVVGATGGVGASTVVAALGQQLAGTHNIPTVLVDYDRRGSNLALLLGLEANSGLAGVLAASEVDLRLIQRALLTQEGRNGAAQRLHLLAQRPGEETPVDPELLLQLGVALCELYSMSVWDIPSHRPGGSDGLLAHADIRIIVTDYTLQNARATRMLLTDFGDESQGQRLFLVVNASRHRSRQFLPRDQFEEFLGWRVDLELPHVESALDASLLEGSLNLGRAPAFKEGMERLSNALLGNPSAPAHCPGIIKRIRQSLRLR</sequence>
<dbReference type="InterPro" id="IPR001789">
    <property type="entry name" value="Sig_transdc_resp-reg_receiver"/>
</dbReference>
<proteinExistence type="predicted"/>
<dbReference type="Gene3D" id="3.40.50.2300">
    <property type="match status" value="1"/>
</dbReference>
<feature type="modified residue" description="4-aspartylphosphate" evidence="3">
    <location>
        <position position="66"/>
    </location>
</feature>
<keyword evidence="1" id="KW-0547">Nucleotide-binding</keyword>
<dbReference type="GO" id="GO:0005829">
    <property type="term" value="C:cytosol"/>
    <property type="evidence" value="ECO:0007669"/>
    <property type="project" value="TreeGrafter"/>
</dbReference>